<reference evidence="1 2" key="1">
    <citation type="journal article" date="2015" name="Nat. Commun.">
        <title>Lucilia cuprina genome unlocks parasitic fly biology to underpin future interventions.</title>
        <authorList>
            <person name="Anstead C.A."/>
            <person name="Korhonen P.K."/>
            <person name="Young N.D."/>
            <person name="Hall R.S."/>
            <person name="Jex A.R."/>
            <person name="Murali S.C."/>
            <person name="Hughes D.S."/>
            <person name="Lee S.F."/>
            <person name="Perry T."/>
            <person name="Stroehlein A.J."/>
            <person name="Ansell B.R."/>
            <person name="Breugelmans B."/>
            <person name="Hofmann A."/>
            <person name="Qu J."/>
            <person name="Dugan S."/>
            <person name="Lee S.L."/>
            <person name="Chao H."/>
            <person name="Dinh H."/>
            <person name="Han Y."/>
            <person name="Doddapaneni H.V."/>
            <person name="Worley K.C."/>
            <person name="Muzny D.M."/>
            <person name="Ioannidis P."/>
            <person name="Waterhouse R.M."/>
            <person name="Zdobnov E.M."/>
            <person name="James P.J."/>
            <person name="Bagnall N.H."/>
            <person name="Kotze A.C."/>
            <person name="Gibbs R.A."/>
            <person name="Richards S."/>
            <person name="Batterham P."/>
            <person name="Gasser R.B."/>
        </authorList>
    </citation>
    <scope>NUCLEOTIDE SEQUENCE [LARGE SCALE GENOMIC DNA]</scope>
    <source>
        <strain evidence="1 2">LS</strain>
        <tissue evidence="1">Full body</tissue>
    </source>
</reference>
<protein>
    <submittedName>
        <fullName evidence="1">Uncharacterized protein</fullName>
    </submittedName>
</protein>
<name>A0A0L0CKT8_LUCCU</name>
<keyword evidence="2" id="KW-1185">Reference proteome</keyword>
<proteinExistence type="predicted"/>
<dbReference type="EMBL" id="JRES01000342">
    <property type="protein sequence ID" value="KNC32089.1"/>
    <property type="molecule type" value="Genomic_DNA"/>
</dbReference>
<dbReference type="AlphaFoldDB" id="A0A0L0CKT8"/>
<sequence>MSLLMWRLTWPLFIAIMLFVVNVKAIDLSRLYGHNMVQKRSGFN</sequence>
<dbReference type="Proteomes" id="UP000037069">
    <property type="component" value="Unassembled WGS sequence"/>
</dbReference>
<comment type="caution">
    <text evidence="1">The sequence shown here is derived from an EMBL/GenBank/DDBJ whole genome shotgun (WGS) entry which is preliminary data.</text>
</comment>
<evidence type="ECO:0000313" key="2">
    <source>
        <dbReference type="Proteomes" id="UP000037069"/>
    </source>
</evidence>
<evidence type="ECO:0000313" key="1">
    <source>
        <dbReference type="EMBL" id="KNC32089.1"/>
    </source>
</evidence>
<accession>A0A0L0CKT8</accession>
<gene>
    <name evidence="1" type="ORF">FF38_02258</name>
</gene>
<organism evidence="1 2">
    <name type="scientific">Lucilia cuprina</name>
    <name type="common">Green bottle fly</name>
    <name type="synonym">Australian sheep blowfly</name>
    <dbReference type="NCBI Taxonomy" id="7375"/>
    <lineage>
        <taxon>Eukaryota</taxon>
        <taxon>Metazoa</taxon>
        <taxon>Ecdysozoa</taxon>
        <taxon>Arthropoda</taxon>
        <taxon>Hexapoda</taxon>
        <taxon>Insecta</taxon>
        <taxon>Pterygota</taxon>
        <taxon>Neoptera</taxon>
        <taxon>Endopterygota</taxon>
        <taxon>Diptera</taxon>
        <taxon>Brachycera</taxon>
        <taxon>Muscomorpha</taxon>
        <taxon>Oestroidea</taxon>
        <taxon>Calliphoridae</taxon>
        <taxon>Luciliinae</taxon>
        <taxon>Lucilia</taxon>
    </lineage>
</organism>